<evidence type="ECO:0000313" key="4">
    <source>
        <dbReference type="Proteomes" id="UP000184330"/>
    </source>
</evidence>
<feature type="chain" id="PRO_5012837878" evidence="2">
    <location>
        <begin position="23"/>
        <end position="357"/>
    </location>
</feature>
<dbReference type="AlphaFoldDB" id="A0A1L7XJ27"/>
<keyword evidence="2" id="KW-0732">Signal</keyword>
<feature type="signal peptide" evidence="2">
    <location>
        <begin position="1"/>
        <end position="22"/>
    </location>
</feature>
<evidence type="ECO:0000256" key="2">
    <source>
        <dbReference type="SAM" id="SignalP"/>
    </source>
</evidence>
<dbReference type="EMBL" id="FJOG01000029">
    <property type="protein sequence ID" value="CZR65024.1"/>
    <property type="molecule type" value="Genomic_DNA"/>
</dbReference>
<feature type="compositionally biased region" description="Basic and acidic residues" evidence="1">
    <location>
        <begin position="341"/>
        <end position="357"/>
    </location>
</feature>
<dbReference type="Proteomes" id="UP000184330">
    <property type="component" value="Unassembled WGS sequence"/>
</dbReference>
<gene>
    <name evidence="3" type="ORF">PAC_14924</name>
</gene>
<reference evidence="3 4" key="1">
    <citation type="submission" date="2016-03" db="EMBL/GenBank/DDBJ databases">
        <authorList>
            <person name="Ploux O."/>
        </authorList>
    </citation>
    <scope>NUCLEOTIDE SEQUENCE [LARGE SCALE GENOMIC DNA]</scope>
    <source>
        <strain evidence="3 4">UAMH 11012</strain>
    </source>
</reference>
<protein>
    <submittedName>
        <fullName evidence="3">Uncharacterized protein</fullName>
    </submittedName>
</protein>
<accession>A0A1L7XJ27</accession>
<sequence>MLVAVFPLLGLAAFRPPAFVSAMLALPRFLPHSTHPDCPLHSLGGIPDNVPGFEGHSKWAKKCGLPVFAEDEFRCTNGTFLGSGMFQPIRDIDCYFSLRALRDGIEYDLNILPRFHMLSNGTNLPFKEENRSILAAPFFLPRWRLNGSDFPVFSFRKSSALDFAGPGMIYSHLAERDDEIYRHRHSQFEEIYWGLPLVLNWIHMEQEAGGYISISPGSPSDNGTLQQSLFSTSLQYQCIQDQPRLTLMPRDGEMFFDLRSSPDAVEFDGLLQFPIEFCGHDLIAMSHPCEDFDCRLVWRMGPRRDMPKQFKELHIIVDLIGETSRQSPKPRWTIWKSAPAPKDEPLKRALDKPHDEL</sequence>
<proteinExistence type="predicted"/>
<keyword evidence="4" id="KW-1185">Reference proteome</keyword>
<evidence type="ECO:0000256" key="1">
    <source>
        <dbReference type="SAM" id="MobiDB-lite"/>
    </source>
</evidence>
<name>A0A1L7XJ27_9HELO</name>
<evidence type="ECO:0000313" key="3">
    <source>
        <dbReference type="EMBL" id="CZR65024.1"/>
    </source>
</evidence>
<feature type="region of interest" description="Disordered" evidence="1">
    <location>
        <begin position="326"/>
        <end position="357"/>
    </location>
</feature>
<organism evidence="3 4">
    <name type="scientific">Phialocephala subalpina</name>
    <dbReference type="NCBI Taxonomy" id="576137"/>
    <lineage>
        <taxon>Eukaryota</taxon>
        <taxon>Fungi</taxon>
        <taxon>Dikarya</taxon>
        <taxon>Ascomycota</taxon>
        <taxon>Pezizomycotina</taxon>
        <taxon>Leotiomycetes</taxon>
        <taxon>Helotiales</taxon>
        <taxon>Mollisiaceae</taxon>
        <taxon>Phialocephala</taxon>
        <taxon>Phialocephala fortinii species complex</taxon>
    </lineage>
</organism>
<dbReference type="OrthoDB" id="10661769at2759"/>